<gene>
    <name evidence="2" type="ORF">GDO78_020060</name>
</gene>
<keyword evidence="1" id="KW-0812">Transmembrane</keyword>
<sequence length="122" mass="13931">MNSVTQLSFRILRGGEATSCPRVVGSYDADLSPGVLTYEDWVPLHPRHSCLLVSGTSSFLLLFPLSLLFLYPSPIICAYSRFSCVLLVYVFFPFFVFIGCRSYLKTGCCFLFYYFPVRLDYM</sequence>
<evidence type="ECO:0000313" key="2">
    <source>
        <dbReference type="EMBL" id="KAG9460704.1"/>
    </source>
</evidence>
<feature type="transmembrane region" description="Helical" evidence="1">
    <location>
        <begin position="51"/>
        <end position="71"/>
    </location>
</feature>
<evidence type="ECO:0000313" key="3">
    <source>
        <dbReference type="Proteomes" id="UP000770717"/>
    </source>
</evidence>
<keyword evidence="1" id="KW-0472">Membrane</keyword>
<keyword evidence="3" id="KW-1185">Reference proteome</keyword>
<comment type="caution">
    <text evidence="2">The sequence shown here is derived from an EMBL/GenBank/DDBJ whole genome shotgun (WGS) entry which is preliminary data.</text>
</comment>
<dbReference type="AlphaFoldDB" id="A0A8J6E5E4"/>
<feature type="transmembrane region" description="Helical" evidence="1">
    <location>
        <begin position="83"/>
        <end position="104"/>
    </location>
</feature>
<protein>
    <submittedName>
        <fullName evidence="2">Uncharacterized protein</fullName>
    </submittedName>
</protein>
<reference evidence="2" key="1">
    <citation type="thesis" date="2020" institute="ProQuest LLC" country="789 East Eisenhower Parkway, Ann Arbor, MI, USA">
        <title>Comparative Genomics and Chromosome Evolution.</title>
        <authorList>
            <person name="Mudd A.B."/>
        </authorList>
    </citation>
    <scope>NUCLEOTIDE SEQUENCE</scope>
    <source>
        <strain evidence="2">HN-11 Male</strain>
        <tissue evidence="2">Kidney and liver</tissue>
    </source>
</reference>
<accession>A0A8J6E5E4</accession>
<evidence type="ECO:0000256" key="1">
    <source>
        <dbReference type="SAM" id="Phobius"/>
    </source>
</evidence>
<dbReference type="EMBL" id="WNTK01045565">
    <property type="protein sequence ID" value="KAG9460704.1"/>
    <property type="molecule type" value="Genomic_DNA"/>
</dbReference>
<dbReference type="Proteomes" id="UP000770717">
    <property type="component" value="Unassembled WGS sequence"/>
</dbReference>
<proteinExistence type="predicted"/>
<organism evidence="2 3">
    <name type="scientific">Eleutherodactylus coqui</name>
    <name type="common">Puerto Rican coqui</name>
    <dbReference type="NCBI Taxonomy" id="57060"/>
    <lineage>
        <taxon>Eukaryota</taxon>
        <taxon>Metazoa</taxon>
        <taxon>Chordata</taxon>
        <taxon>Craniata</taxon>
        <taxon>Vertebrata</taxon>
        <taxon>Euteleostomi</taxon>
        <taxon>Amphibia</taxon>
        <taxon>Batrachia</taxon>
        <taxon>Anura</taxon>
        <taxon>Neobatrachia</taxon>
        <taxon>Hyloidea</taxon>
        <taxon>Eleutherodactylidae</taxon>
        <taxon>Eleutherodactylinae</taxon>
        <taxon>Eleutherodactylus</taxon>
        <taxon>Eleutherodactylus</taxon>
    </lineage>
</organism>
<keyword evidence="1" id="KW-1133">Transmembrane helix</keyword>
<name>A0A8J6E5E4_ELECQ</name>